<feature type="transmembrane region" description="Helical" evidence="6">
    <location>
        <begin position="344"/>
        <end position="366"/>
    </location>
</feature>
<keyword evidence="2" id="KW-1003">Cell membrane</keyword>
<proteinExistence type="predicted"/>
<feature type="transmembrane region" description="Helical" evidence="6">
    <location>
        <begin position="282"/>
        <end position="301"/>
    </location>
</feature>
<evidence type="ECO:0008006" key="9">
    <source>
        <dbReference type="Google" id="ProtNLM"/>
    </source>
</evidence>
<gene>
    <name evidence="7" type="ORF">NCTC10194_00493</name>
</gene>
<feature type="transmembrane region" description="Helical" evidence="6">
    <location>
        <begin position="95"/>
        <end position="114"/>
    </location>
</feature>
<dbReference type="PIRSF" id="PIRSF006060">
    <property type="entry name" value="AA_transporter"/>
    <property type="match status" value="1"/>
</dbReference>
<evidence type="ECO:0000313" key="7">
    <source>
        <dbReference type="EMBL" id="VEU70566.1"/>
    </source>
</evidence>
<accession>A0A449AVH0</accession>
<dbReference type="RefSeq" id="WP_044888919.1">
    <property type="nucleotide sequence ID" value="NZ_LR215024.1"/>
</dbReference>
<keyword evidence="8" id="KW-1185">Reference proteome</keyword>
<feature type="transmembrane region" description="Helical" evidence="6">
    <location>
        <begin position="448"/>
        <end position="472"/>
    </location>
</feature>
<evidence type="ECO:0000256" key="5">
    <source>
        <dbReference type="ARBA" id="ARBA00023136"/>
    </source>
</evidence>
<sequence>MKGKHFTQKSFTLFTINYVIGVGFLTTIASFLNFNYWGYLVILIAALVIFGISLVFSRLSNSFKEHYGGSYTFAKHIDEHYHEEHKHKTKVKNKLISYFSFFVGWNQFIQTPILSSISPLFLASTIIHFLPSDLAYYNVWVWVIRTLALSFFILLIFISTIGLKSSKKFIYYASFVKWFILFIGLEVLIITVIVNNQYQINFDNFQLQEAKKLTPHLIFANALLFVYAFAGTEDVSAMVKDVKFKNFRKILIISFASVLSFYFLIYTLLLGFDLIQSKKGLVGVYSVFGIFGIILFIIGYLSNDVSSKITISVATARKIVPLSEDGHLFYFLTKKNKKGEFQNAIWFTTIITLVSMVVFWLLSIFLTKNNNESRDNFFETAILGSGIALLVEDLCTFITAFILDRKKLIPKIPLWEKIYYVFDICLIVFLLISYFVPQIYGLPFQTNSLVVIGVYFSFILLGILFKLFSVFYKQKKSKQNKQIIS</sequence>
<organism evidence="7 8">
    <name type="scientific">Mycoplasmopsis glycophila</name>
    <dbReference type="NCBI Taxonomy" id="171285"/>
    <lineage>
        <taxon>Bacteria</taxon>
        <taxon>Bacillati</taxon>
        <taxon>Mycoplasmatota</taxon>
        <taxon>Mycoplasmoidales</taxon>
        <taxon>Metamycoplasmataceae</taxon>
        <taxon>Mycoplasmopsis</taxon>
    </lineage>
</organism>
<dbReference type="PANTHER" id="PTHR42770">
    <property type="entry name" value="AMINO ACID TRANSPORTER-RELATED"/>
    <property type="match status" value="1"/>
</dbReference>
<evidence type="ECO:0000256" key="4">
    <source>
        <dbReference type="ARBA" id="ARBA00022989"/>
    </source>
</evidence>
<feature type="transmembrane region" description="Helical" evidence="6">
    <location>
        <begin position="37"/>
        <end position="56"/>
    </location>
</feature>
<keyword evidence="5 6" id="KW-0472">Membrane</keyword>
<dbReference type="GO" id="GO:0022857">
    <property type="term" value="F:transmembrane transporter activity"/>
    <property type="evidence" value="ECO:0007669"/>
    <property type="project" value="InterPro"/>
</dbReference>
<feature type="transmembrane region" description="Helical" evidence="6">
    <location>
        <begin position="418"/>
        <end position="436"/>
    </location>
</feature>
<feature type="transmembrane region" description="Helical" evidence="6">
    <location>
        <begin position="134"/>
        <end position="157"/>
    </location>
</feature>
<evidence type="ECO:0000313" key="8">
    <source>
        <dbReference type="Proteomes" id="UP000290815"/>
    </source>
</evidence>
<keyword evidence="3 6" id="KW-0812">Transmembrane</keyword>
<feature type="transmembrane region" description="Helical" evidence="6">
    <location>
        <begin position="213"/>
        <end position="230"/>
    </location>
</feature>
<keyword evidence="4 6" id="KW-1133">Transmembrane helix</keyword>
<dbReference type="Pfam" id="PF13520">
    <property type="entry name" value="AA_permease_2"/>
    <property type="match status" value="1"/>
</dbReference>
<evidence type="ECO:0000256" key="6">
    <source>
        <dbReference type="SAM" id="Phobius"/>
    </source>
</evidence>
<evidence type="ECO:0000256" key="2">
    <source>
        <dbReference type="ARBA" id="ARBA00022475"/>
    </source>
</evidence>
<dbReference type="Gene3D" id="1.20.1740.10">
    <property type="entry name" value="Amino acid/polyamine transporter I"/>
    <property type="match status" value="1"/>
</dbReference>
<name>A0A449AVH0_9BACT</name>
<dbReference type="KEGG" id="mgly:NCTC10194_00493"/>
<dbReference type="PANTHER" id="PTHR42770:SF18">
    <property type="entry name" value="ARGININE_AGMATINE ANTIPORTER"/>
    <property type="match status" value="1"/>
</dbReference>
<dbReference type="AlphaFoldDB" id="A0A449AVH0"/>
<dbReference type="InterPro" id="IPR050367">
    <property type="entry name" value="APC_superfamily"/>
</dbReference>
<dbReference type="GO" id="GO:0005886">
    <property type="term" value="C:plasma membrane"/>
    <property type="evidence" value="ECO:0007669"/>
    <property type="project" value="UniProtKB-SubCell"/>
</dbReference>
<dbReference type="Proteomes" id="UP000290815">
    <property type="component" value="Chromosome"/>
</dbReference>
<evidence type="ECO:0000256" key="1">
    <source>
        <dbReference type="ARBA" id="ARBA00004651"/>
    </source>
</evidence>
<protein>
    <recommendedName>
        <fullName evidence="9">Amino acid permease</fullName>
    </recommendedName>
</protein>
<evidence type="ECO:0000256" key="3">
    <source>
        <dbReference type="ARBA" id="ARBA00022692"/>
    </source>
</evidence>
<dbReference type="InterPro" id="IPR002293">
    <property type="entry name" value="AA/rel_permease1"/>
</dbReference>
<feature type="transmembrane region" description="Helical" evidence="6">
    <location>
        <begin position="169"/>
        <end position="193"/>
    </location>
</feature>
<feature type="transmembrane region" description="Helical" evidence="6">
    <location>
        <begin position="12"/>
        <end position="31"/>
    </location>
</feature>
<feature type="transmembrane region" description="Helical" evidence="6">
    <location>
        <begin position="381"/>
        <end position="403"/>
    </location>
</feature>
<reference evidence="7 8" key="1">
    <citation type="submission" date="2019-01" db="EMBL/GenBank/DDBJ databases">
        <authorList>
            <consortium name="Pathogen Informatics"/>
        </authorList>
    </citation>
    <scope>NUCLEOTIDE SEQUENCE [LARGE SCALE GENOMIC DNA]</scope>
    <source>
        <strain evidence="7 8">NCTC10194</strain>
    </source>
</reference>
<feature type="transmembrane region" description="Helical" evidence="6">
    <location>
        <begin position="250"/>
        <end position="270"/>
    </location>
</feature>
<comment type="subcellular location">
    <subcellularLocation>
        <location evidence="1">Cell membrane</location>
        <topology evidence="1">Multi-pass membrane protein</topology>
    </subcellularLocation>
</comment>
<dbReference type="EMBL" id="LR215024">
    <property type="protein sequence ID" value="VEU70566.1"/>
    <property type="molecule type" value="Genomic_DNA"/>
</dbReference>